<keyword evidence="2" id="KW-1185">Reference proteome</keyword>
<evidence type="ECO:0000313" key="1">
    <source>
        <dbReference type="EMBL" id="CAD7619827.1"/>
    </source>
</evidence>
<evidence type="ECO:0008006" key="3">
    <source>
        <dbReference type="Google" id="ProtNLM"/>
    </source>
</evidence>
<sequence>MNVGIRFAVSAVVNTREMRAFMSDSNYALGKGRLISIMFSICALLNQKLTVLFAPINYVGPINTSIGLGEVLRDSGHRVVFATTNEWLQRLKSLNFEIELMTEESDKVTGDSADANVDEASDLLDNKSPLEKALRCMSLILRDYHMSAEKDEPSLKRIINAVKPDVIISDHVLTLPSIAGSGIPWIFSHSSNPLSLDFGYEDKRLPPSILGLSINSDKNLWEEYRQQLKNERKNDWFKYKDWLISNGCPVIPEELQFWAPSPFANIIYKGFLELMCLQSGNGF</sequence>
<accession>A0A7R9KBQ9</accession>
<gene>
    <name evidence="1" type="ORF">OSB1V03_LOCUS325</name>
</gene>
<name>A0A7R9KBQ9_9ACAR</name>
<dbReference type="OrthoDB" id="5835829at2759"/>
<proteinExistence type="predicted"/>
<organism evidence="1">
    <name type="scientific">Medioppia subpectinata</name>
    <dbReference type="NCBI Taxonomy" id="1979941"/>
    <lineage>
        <taxon>Eukaryota</taxon>
        <taxon>Metazoa</taxon>
        <taxon>Ecdysozoa</taxon>
        <taxon>Arthropoda</taxon>
        <taxon>Chelicerata</taxon>
        <taxon>Arachnida</taxon>
        <taxon>Acari</taxon>
        <taxon>Acariformes</taxon>
        <taxon>Sarcoptiformes</taxon>
        <taxon>Oribatida</taxon>
        <taxon>Brachypylina</taxon>
        <taxon>Oppioidea</taxon>
        <taxon>Oppiidae</taxon>
        <taxon>Medioppia</taxon>
    </lineage>
</organism>
<evidence type="ECO:0000313" key="2">
    <source>
        <dbReference type="Proteomes" id="UP000759131"/>
    </source>
</evidence>
<dbReference type="AlphaFoldDB" id="A0A7R9KBQ9"/>
<protein>
    <recommendedName>
        <fullName evidence="3">UDP-glycosyltransferase</fullName>
    </recommendedName>
</protein>
<dbReference type="Gene3D" id="3.40.50.2000">
    <property type="entry name" value="Glycogen Phosphorylase B"/>
    <property type="match status" value="1"/>
</dbReference>
<dbReference type="SUPFAM" id="SSF53756">
    <property type="entry name" value="UDP-Glycosyltransferase/glycogen phosphorylase"/>
    <property type="match status" value="1"/>
</dbReference>
<reference evidence="1" key="1">
    <citation type="submission" date="2020-11" db="EMBL/GenBank/DDBJ databases">
        <authorList>
            <person name="Tran Van P."/>
        </authorList>
    </citation>
    <scope>NUCLEOTIDE SEQUENCE</scope>
</reference>
<dbReference type="Proteomes" id="UP000759131">
    <property type="component" value="Unassembled WGS sequence"/>
</dbReference>
<dbReference type="EMBL" id="OC854637">
    <property type="protein sequence ID" value="CAD7619827.1"/>
    <property type="molecule type" value="Genomic_DNA"/>
</dbReference>
<dbReference type="EMBL" id="CAJPIZ010000062">
    <property type="protein sequence ID" value="CAG2100257.1"/>
    <property type="molecule type" value="Genomic_DNA"/>
</dbReference>